<evidence type="ECO:0000259" key="5">
    <source>
        <dbReference type="Pfam" id="PF00753"/>
    </source>
</evidence>
<keyword evidence="7" id="KW-1185">Reference proteome</keyword>
<dbReference type="OrthoDB" id="10250730at2759"/>
<dbReference type="Pfam" id="PF00753">
    <property type="entry name" value="Lactamase_B"/>
    <property type="match status" value="1"/>
</dbReference>
<dbReference type="AlphaFoldDB" id="A0A6A7AGF1"/>
<evidence type="ECO:0000256" key="4">
    <source>
        <dbReference type="ARBA" id="ARBA00022833"/>
    </source>
</evidence>
<proteinExistence type="inferred from homology"/>
<evidence type="ECO:0000256" key="3">
    <source>
        <dbReference type="ARBA" id="ARBA00022801"/>
    </source>
</evidence>
<dbReference type="PANTHER" id="PTHR42978:SF4">
    <property type="entry name" value="METALLO-BETA-LACTAMASE DOMAIN-CONTAINING PROTEIN"/>
    <property type="match status" value="1"/>
</dbReference>
<accession>A0A6A7AGF1</accession>
<protein>
    <submittedName>
        <fullName evidence="6">Metallo-hydrolase/oxidoreductase</fullName>
    </submittedName>
</protein>
<keyword evidence="4" id="KW-0862">Zinc</keyword>
<gene>
    <name evidence="6" type="ORF">CC86DRAFT_342847</name>
</gene>
<sequence>MVEGGESQSGSLPQTDAHVNLSLLDGGSFIGDLSRVHAGASGKYRMYNWAFHISHQGRNLLWDLGLDEDRSNYTPWVNRYMLAEINHVGPRRTLVQQLAERGVGPDEIDTVLFSHAHWDHCRPIRDTFPNATATFGPGTGDACQPGHLKDSNCQWDGRYFDAENATESWAELGGRWQRFGPFEKALDYFGDGSFWIIQAPGHMPGNCLAVARLSTGYWICLGSDCCHSRHLLDGRSEIAEFCVPHIGKMTLHADLAAAKNTISKIRTLEKDFGVRTVLAHDVSWLVEGEDDVLLSLLDKHMLQARERVVRGEIP</sequence>
<reference evidence="6" key="1">
    <citation type="journal article" date="2020" name="Stud. Mycol.">
        <title>101 Dothideomycetes genomes: a test case for predicting lifestyles and emergence of pathogens.</title>
        <authorList>
            <person name="Haridas S."/>
            <person name="Albert R."/>
            <person name="Binder M."/>
            <person name="Bloem J."/>
            <person name="Labutti K."/>
            <person name="Salamov A."/>
            <person name="Andreopoulos B."/>
            <person name="Baker S."/>
            <person name="Barry K."/>
            <person name="Bills G."/>
            <person name="Bluhm B."/>
            <person name="Cannon C."/>
            <person name="Castanera R."/>
            <person name="Culley D."/>
            <person name="Daum C."/>
            <person name="Ezra D."/>
            <person name="Gonzalez J."/>
            <person name="Henrissat B."/>
            <person name="Kuo A."/>
            <person name="Liang C."/>
            <person name="Lipzen A."/>
            <person name="Lutzoni F."/>
            <person name="Magnuson J."/>
            <person name="Mondo S."/>
            <person name="Nolan M."/>
            <person name="Ohm R."/>
            <person name="Pangilinan J."/>
            <person name="Park H.-J."/>
            <person name="Ramirez L."/>
            <person name="Alfaro M."/>
            <person name="Sun H."/>
            <person name="Tritt A."/>
            <person name="Yoshinaga Y."/>
            <person name="Zwiers L.-H."/>
            <person name="Turgeon B."/>
            <person name="Goodwin S."/>
            <person name="Spatafora J."/>
            <person name="Crous P."/>
            <person name="Grigoriev I."/>
        </authorList>
    </citation>
    <scope>NUCLEOTIDE SEQUENCE</scope>
    <source>
        <strain evidence="6">CBS 113818</strain>
    </source>
</reference>
<dbReference type="SUPFAM" id="SSF56281">
    <property type="entry name" value="Metallo-hydrolase/oxidoreductase"/>
    <property type="match status" value="1"/>
</dbReference>
<name>A0A6A7AGF1_9PLEO</name>
<comment type="similarity">
    <text evidence="1">Belongs to the metallo-beta-lactamase superfamily.</text>
</comment>
<evidence type="ECO:0000313" key="6">
    <source>
        <dbReference type="EMBL" id="KAF2831798.1"/>
    </source>
</evidence>
<dbReference type="InterPro" id="IPR051013">
    <property type="entry name" value="MBL_superfamily_lactonases"/>
</dbReference>
<evidence type="ECO:0000313" key="7">
    <source>
        <dbReference type="Proteomes" id="UP000799424"/>
    </source>
</evidence>
<dbReference type="EMBL" id="MU006218">
    <property type="protein sequence ID" value="KAF2831798.1"/>
    <property type="molecule type" value="Genomic_DNA"/>
</dbReference>
<dbReference type="CDD" id="cd07730">
    <property type="entry name" value="metallo-hydrolase-like_MBL-fold"/>
    <property type="match status" value="1"/>
</dbReference>
<dbReference type="InterPro" id="IPR036866">
    <property type="entry name" value="RibonucZ/Hydroxyglut_hydro"/>
</dbReference>
<keyword evidence="2" id="KW-0479">Metal-binding</keyword>
<dbReference type="Proteomes" id="UP000799424">
    <property type="component" value="Unassembled WGS sequence"/>
</dbReference>
<dbReference type="Gene3D" id="3.60.15.10">
    <property type="entry name" value="Ribonuclease Z/Hydroxyacylglutathione hydrolase-like"/>
    <property type="match status" value="1"/>
</dbReference>
<dbReference type="GO" id="GO:0016787">
    <property type="term" value="F:hydrolase activity"/>
    <property type="evidence" value="ECO:0007669"/>
    <property type="project" value="UniProtKB-KW"/>
</dbReference>
<dbReference type="InterPro" id="IPR001279">
    <property type="entry name" value="Metallo-B-lactamas"/>
</dbReference>
<feature type="domain" description="Metallo-beta-lactamase" evidence="5">
    <location>
        <begin position="52"/>
        <end position="121"/>
    </location>
</feature>
<evidence type="ECO:0000256" key="2">
    <source>
        <dbReference type="ARBA" id="ARBA00022723"/>
    </source>
</evidence>
<dbReference type="GO" id="GO:0046872">
    <property type="term" value="F:metal ion binding"/>
    <property type="evidence" value="ECO:0007669"/>
    <property type="project" value="UniProtKB-KW"/>
</dbReference>
<keyword evidence="3 6" id="KW-0378">Hydrolase</keyword>
<dbReference type="PANTHER" id="PTHR42978">
    <property type="entry name" value="QUORUM-QUENCHING LACTONASE YTNP-RELATED-RELATED"/>
    <property type="match status" value="1"/>
</dbReference>
<evidence type="ECO:0000256" key="1">
    <source>
        <dbReference type="ARBA" id="ARBA00007749"/>
    </source>
</evidence>
<organism evidence="6 7">
    <name type="scientific">Ophiobolus disseminans</name>
    <dbReference type="NCBI Taxonomy" id="1469910"/>
    <lineage>
        <taxon>Eukaryota</taxon>
        <taxon>Fungi</taxon>
        <taxon>Dikarya</taxon>
        <taxon>Ascomycota</taxon>
        <taxon>Pezizomycotina</taxon>
        <taxon>Dothideomycetes</taxon>
        <taxon>Pleosporomycetidae</taxon>
        <taxon>Pleosporales</taxon>
        <taxon>Pleosporineae</taxon>
        <taxon>Phaeosphaeriaceae</taxon>
        <taxon>Ophiobolus</taxon>
    </lineage>
</organism>